<feature type="compositionally biased region" description="Polar residues" evidence="2">
    <location>
        <begin position="11"/>
        <end position="20"/>
    </location>
</feature>
<evidence type="ECO:0000256" key="2">
    <source>
        <dbReference type="SAM" id="MobiDB-lite"/>
    </source>
</evidence>
<dbReference type="EMBL" id="RGET01000002">
    <property type="protein sequence ID" value="NBN87531.1"/>
    <property type="molecule type" value="Genomic_DNA"/>
</dbReference>
<organism evidence="3 4">
    <name type="scientific">Candidatus Fonsibacter lacus</name>
    <dbReference type="NCBI Taxonomy" id="2576439"/>
    <lineage>
        <taxon>Bacteria</taxon>
        <taxon>Pseudomonadati</taxon>
        <taxon>Pseudomonadota</taxon>
        <taxon>Alphaproteobacteria</taxon>
        <taxon>Candidatus Pelagibacterales</taxon>
        <taxon>Candidatus Pelagibacterales incertae sedis</taxon>
        <taxon>Candidatus Fonsibacter</taxon>
    </lineage>
</organism>
<feature type="region of interest" description="Disordered" evidence="2">
    <location>
        <begin position="170"/>
        <end position="194"/>
    </location>
</feature>
<evidence type="ECO:0000256" key="1">
    <source>
        <dbReference type="SAM" id="Coils"/>
    </source>
</evidence>
<evidence type="ECO:0000313" key="3">
    <source>
        <dbReference type="EMBL" id="NBN87531.1"/>
    </source>
</evidence>
<protein>
    <recommendedName>
        <fullName evidence="5">Phage major capsid protein</fullName>
    </recommendedName>
</protein>
<feature type="region of interest" description="Disordered" evidence="2">
    <location>
        <begin position="1"/>
        <end position="20"/>
    </location>
</feature>
<dbReference type="Proteomes" id="UP000713222">
    <property type="component" value="Unassembled WGS sequence"/>
</dbReference>
<feature type="coiled-coil region" evidence="1">
    <location>
        <begin position="76"/>
        <end position="111"/>
    </location>
</feature>
<keyword evidence="1" id="KW-0175">Coiled coil</keyword>
<sequence length="475" mass="50641">MPENDTAAPVEQQSSSDTSALQAEIEALRRKNTELLDEKKKLAKRVPELPDGIDVQELLAFKQAHEQAELEQKGNYAEARQKLEAQFRERESSLQQRIEALEAENRELKVIGPAVAALADTVHDPDEVVKLKLKPDQIDREPDGTVVVVDGYQRVPIGDWAKTSLPQYRLKAPKPQGTGAPVGRSSGELPAGTKNPVPEVFTAYVDEAVTTRSAFINSGVIQPLAILNAQEGGDFINVPSWSANLSGDAEVLTDSTSLTPGKISGEKQICPVLHRGRAWEVRTLAALAAGDDPMAAIGRKVADYISHQQQKDIFSILKGVFGPLTSNTTGALKSLAIDSNASAVALNPGKVAEARAALGDQGEKLSVIAMHSKCYYDLVERKAIDYVTNDEARGGGTEATTGIAPVFGGSLAGAFTADGTVPFYMGMRVIVSDDVNNDGTNYASYLFTPGAMASGTQSGLVKNLGIVSIVSNPNF</sequence>
<dbReference type="AlphaFoldDB" id="A0A964UYS9"/>
<evidence type="ECO:0000313" key="4">
    <source>
        <dbReference type="Proteomes" id="UP000713222"/>
    </source>
</evidence>
<name>A0A964UYS9_9PROT</name>
<gene>
    <name evidence="3" type="ORF">EBV32_00330</name>
</gene>
<proteinExistence type="predicted"/>
<reference evidence="3" key="1">
    <citation type="submission" date="2018-10" db="EMBL/GenBank/DDBJ databases">
        <title>Iterative Subtractive Binning of Freshwater Chronoseries Metagenomes Recovers Nearly Complete Genomes from over Four Hundred Novel Species.</title>
        <authorList>
            <person name="Rodriguez-R L.M."/>
            <person name="Tsementzi D."/>
            <person name="Luo C."/>
            <person name="Konstantinidis K.T."/>
        </authorList>
    </citation>
    <scope>NUCLEOTIDE SEQUENCE</scope>
    <source>
        <strain evidence="3">WB7_6_001</strain>
    </source>
</reference>
<comment type="caution">
    <text evidence="3">The sequence shown here is derived from an EMBL/GenBank/DDBJ whole genome shotgun (WGS) entry which is preliminary data.</text>
</comment>
<evidence type="ECO:0008006" key="5">
    <source>
        <dbReference type="Google" id="ProtNLM"/>
    </source>
</evidence>
<accession>A0A964UYS9</accession>